<evidence type="ECO:0000313" key="3">
    <source>
        <dbReference type="Proteomes" id="UP000664859"/>
    </source>
</evidence>
<dbReference type="EMBL" id="JAFCMP010000298">
    <property type="protein sequence ID" value="KAG5181767.1"/>
    <property type="molecule type" value="Genomic_DNA"/>
</dbReference>
<keyword evidence="3" id="KW-1185">Reference proteome</keyword>
<dbReference type="AlphaFoldDB" id="A0A836CDJ4"/>
<comment type="caution">
    <text evidence="2">The sequence shown here is derived from an EMBL/GenBank/DDBJ whole genome shotgun (WGS) entry which is preliminary data.</text>
</comment>
<dbReference type="GO" id="GO:0016579">
    <property type="term" value="P:protein deubiquitination"/>
    <property type="evidence" value="ECO:0007669"/>
    <property type="project" value="InterPro"/>
</dbReference>
<feature type="domain" description="Peptidase C19 ubiquitin carboxyl-terminal hydrolase" evidence="1">
    <location>
        <begin position="25"/>
        <end position="117"/>
    </location>
</feature>
<dbReference type="Pfam" id="PF00443">
    <property type="entry name" value="UCH"/>
    <property type="match status" value="1"/>
</dbReference>
<dbReference type="Gene3D" id="3.90.70.10">
    <property type="entry name" value="Cysteine proteinases"/>
    <property type="match status" value="1"/>
</dbReference>
<protein>
    <recommendedName>
        <fullName evidence="1">Peptidase C19 ubiquitin carboxyl-terminal hydrolase domain-containing protein</fullName>
    </recommendedName>
</protein>
<proteinExistence type="predicted"/>
<evidence type="ECO:0000313" key="2">
    <source>
        <dbReference type="EMBL" id="KAG5181767.1"/>
    </source>
</evidence>
<dbReference type="SUPFAM" id="SSF54001">
    <property type="entry name" value="Cysteine proteinases"/>
    <property type="match status" value="1"/>
</dbReference>
<accession>A0A836CDJ4</accession>
<sequence>MAASYIYTHLLLRLIETKERWASSECARLPRVIVLLLMRQNAAVSGAEEGWQAAKMTHHVSPNTRLTMPDGTLYTLKAVVHHTGDAVDRGHNLTIAHTAEGWCKFDGDVVERSSTPETQQPVGAHVTAAVDFDTLDLILWTEGACPQDPGP</sequence>
<dbReference type="GO" id="GO:0004843">
    <property type="term" value="F:cysteine-type deubiquitinase activity"/>
    <property type="evidence" value="ECO:0007669"/>
    <property type="project" value="InterPro"/>
</dbReference>
<dbReference type="InterPro" id="IPR001394">
    <property type="entry name" value="Peptidase_C19_UCH"/>
</dbReference>
<dbReference type="Proteomes" id="UP000664859">
    <property type="component" value="Unassembled WGS sequence"/>
</dbReference>
<evidence type="ECO:0000259" key="1">
    <source>
        <dbReference type="Pfam" id="PF00443"/>
    </source>
</evidence>
<dbReference type="CDD" id="cd02257">
    <property type="entry name" value="Peptidase_C19"/>
    <property type="match status" value="1"/>
</dbReference>
<dbReference type="InterPro" id="IPR038765">
    <property type="entry name" value="Papain-like_cys_pep_sf"/>
</dbReference>
<organism evidence="2 3">
    <name type="scientific">Tribonema minus</name>
    <dbReference type="NCBI Taxonomy" id="303371"/>
    <lineage>
        <taxon>Eukaryota</taxon>
        <taxon>Sar</taxon>
        <taxon>Stramenopiles</taxon>
        <taxon>Ochrophyta</taxon>
        <taxon>PX clade</taxon>
        <taxon>Xanthophyceae</taxon>
        <taxon>Tribonematales</taxon>
        <taxon>Tribonemataceae</taxon>
        <taxon>Tribonema</taxon>
    </lineage>
</organism>
<reference evidence="2" key="1">
    <citation type="submission" date="2021-02" db="EMBL/GenBank/DDBJ databases">
        <title>First Annotated Genome of the Yellow-green Alga Tribonema minus.</title>
        <authorList>
            <person name="Mahan K.M."/>
        </authorList>
    </citation>
    <scope>NUCLEOTIDE SEQUENCE</scope>
    <source>
        <strain evidence="2">UTEX B ZZ1240</strain>
    </source>
</reference>
<gene>
    <name evidence="2" type="ORF">JKP88DRAFT_290763</name>
</gene>
<name>A0A836CDJ4_9STRA</name>